<feature type="transmembrane region" description="Helical" evidence="6">
    <location>
        <begin position="312"/>
        <end position="330"/>
    </location>
</feature>
<evidence type="ECO:0000256" key="5">
    <source>
        <dbReference type="ARBA" id="ARBA00023136"/>
    </source>
</evidence>
<evidence type="ECO:0000256" key="6">
    <source>
        <dbReference type="SAM" id="Phobius"/>
    </source>
</evidence>
<dbReference type="OrthoDB" id="8215804at2"/>
<dbReference type="PANTHER" id="PTHR31632:SF2">
    <property type="entry name" value="PLASMA MEMBRANE IRON PERMEASE"/>
    <property type="match status" value="1"/>
</dbReference>
<gene>
    <name evidence="8" type="ORF">TBH_C0820</name>
</gene>
<feature type="transmembrane region" description="Helical" evidence="6">
    <location>
        <begin position="369"/>
        <end position="387"/>
    </location>
</feature>
<evidence type="ECO:0000313" key="9">
    <source>
        <dbReference type="Proteomes" id="UP000031631"/>
    </source>
</evidence>
<protein>
    <submittedName>
        <fullName evidence="8">High-affinity iron transporter component 2</fullName>
    </submittedName>
</protein>
<dbReference type="AlphaFoldDB" id="A0A7U6GHJ8"/>
<evidence type="ECO:0000313" key="8">
    <source>
        <dbReference type="EMBL" id="BAO43755.1"/>
    </source>
</evidence>
<organism evidence="8 9">
    <name type="scientific">Thiolapillus brandeum</name>
    <dbReference type="NCBI Taxonomy" id="1076588"/>
    <lineage>
        <taxon>Bacteria</taxon>
        <taxon>Pseudomonadati</taxon>
        <taxon>Pseudomonadota</taxon>
        <taxon>Gammaproteobacteria</taxon>
        <taxon>Chromatiales</taxon>
        <taxon>Sedimenticolaceae</taxon>
        <taxon>Thiolapillus</taxon>
    </lineage>
</organism>
<evidence type="ECO:0000256" key="3">
    <source>
        <dbReference type="ARBA" id="ARBA00022692"/>
    </source>
</evidence>
<feature type="transmembrane region" description="Helical" evidence="6">
    <location>
        <begin position="205"/>
        <end position="226"/>
    </location>
</feature>
<dbReference type="GO" id="GO:0015093">
    <property type="term" value="F:ferrous iron transmembrane transporter activity"/>
    <property type="evidence" value="ECO:0007669"/>
    <property type="project" value="TreeGrafter"/>
</dbReference>
<comment type="subcellular location">
    <subcellularLocation>
        <location evidence="1">Membrane</location>
        <topology evidence="1">Multi-pass membrane protein</topology>
    </subcellularLocation>
</comment>
<keyword evidence="9" id="KW-1185">Reference proteome</keyword>
<dbReference type="KEGG" id="tbn:TBH_C0820"/>
<keyword evidence="3 6" id="KW-0812">Transmembrane</keyword>
<dbReference type="GO" id="GO:0033573">
    <property type="term" value="C:high-affinity iron permease complex"/>
    <property type="evidence" value="ECO:0007669"/>
    <property type="project" value="InterPro"/>
</dbReference>
<feature type="transmembrane region" description="Helical" evidence="6">
    <location>
        <begin position="132"/>
        <end position="160"/>
    </location>
</feature>
<reference evidence="8 9" key="1">
    <citation type="journal article" date="2014" name="PLoS ONE">
        <title>Physiological and genomic features of a novel sulfur-oxidizing gammaproteobacterium belonging to a previously uncultivated symbiotic lineage isolated from a hydrothermal vent.</title>
        <authorList>
            <person name="Nunoura T."/>
            <person name="Takaki Y."/>
            <person name="Kazama H."/>
            <person name="Kakuta J."/>
            <person name="Shimamura S."/>
            <person name="Makita H."/>
            <person name="Hirai M."/>
            <person name="Miyazaki M."/>
            <person name="Takai K."/>
        </authorList>
    </citation>
    <scope>NUCLEOTIDE SEQUENCE [LARGE SCALE GENOMIC DNA]</scope>
    <source>
        <strain evidence="8 9">Hiromi1</strain>
    </source>
</reference>
<keyword evidence="5 6" id="KW-0472">Membrane</keyword>
<proteinExistence type="inferred from homology"/>
<sequence length="398" mass="43667">MSRLLIILLLSLASLAPAAEKPADVDFQAITQELVSKGDAALAAYQPENGVDTGDRFSDLYFDVFEASGMEMAIGLKQPRQKSRLESLFSSVIGAASRGLPREQVAGHWQNLKSALQETTRHLSGQPATSGFWSVLLQAFFILLREGFEAMLVITALVTYLRRQQANEQLPVIYWGVGLALIASLATAWLLQVVFKISGGATQEALEGITMLVAAGVLFYVSYWLISKSESLRWQQWIQGQINKALSRGSLFALGLAAFLAVYREGAETVLFYQALAGQVEGQWLALLLGISGAALALLGMYWIMRKASLRLPLGLFFGVTAGLLYYLAISFAGNGVLELQAAGWISITPLDNIPRIGWLGLHPTRETLMAQLLLLLPLPFALWWWLKQRKPQPEAAQ</sequence>
<feature type="chain" id="PRO_5031344081" evidence="7">
    <location>
        <begin position="19"/>
        <end position="398"/>
    </location>
</feature>
<dbReference type="EMBL" id="AP012273">
    <property type="protein sequence ID" value="BAO43755.1"/>
    <property type="molecule type" value="Genomic_DNA"/>
</dbReference>
<evidence type="ECO:0000256" key="1">
    <source>
        <dbReference type="ARBA" id="ARBA00004141"/>
    </source>
</evidence>
<comment type="similarity">
    <text evidence="2">Belongs to the oxidase-dependent Fe transporter (OFeT) (TC 9.A.10.1) family.</text>
</comment>
<feature type="transmembrane region" description="Helical" evidence="6">
    <location>
        <begin position="246"/>
        <end position="264"/>
    </location>
</feature>
<feature type="signal peptide" evidence="7">
    <location>
        <begin position="1"/>
        <end position="18"/>
    </location>
</feature>
<dbReference type="PANTHER" id="PTHR31632">
    <property type="entry name" value="IRON TRANSPORTER FTH1"/>
    <property type="match status" value="1"/>
</dbReference>
<keyword evidence="4 6" id="KW-1133">Transmembrane helix</keyword>
<dbReference type="Proteomes" id="UP000031631">
    <property type="component" value="Chromosome"/>
</dbReference>
<feature type="transmembrane region" description="Helical" evidence="6">
    <location>
        <begin position="172"/>
        <end position="193"/>
    </location>
</feature>
<evidence type="ECO:0000256" key="7">
    <source>
        <dbReference type="SAM" id="SignalP"/>
    </source>
</evidence>
<keyword evidence="7" id="KW-0732">Signal</keyword>
<feature type="transmembrane region" description="Helical" evidence="6">
    <location>
        <begin position="284"/>
        <end position="305"/>
    </location>
</feature>
<dbReference type="RefSeq" id="WP_052469867.1">
    <property type="nucleotide sequence ID" value="NZ_AP012273.1"/>
</dbReference>
<evidence type="ECO:0000256" key="2">
    <source>
        <dbReference type="ARBA" id="ARBA00008333"/>
    </source>
</evidence>
<accession>A0A7U6GHJ8</accession>
<dbReference type="Pfam" id="PF03239">
    <property type="entry name" value="FTR1"/>
    <property type="match status" value="1"/>
</dbReference>
<dbReference type="InterPro" id="IPR004923">
    <property type="entry name" value="FTR1/Fip1/EfeU"/>
</dbReference>
<name>A0A7U6GHJ8_9GAMM</name>
<evidence type="ECO:0000256" key="4">
    <source>
        <dbReference type="ARBA" id="ARBA00022989"/>
    </source>
</evidence>